<dbReference type="PANTHER" id="PTHR43353">
    <property type="entry name" value="SUCCINATE-SEMIALDEHYDE DEHYDROGENASE, MITOCHONDRIAL"/>
    <property type="match status" value="1"/>
</dbReference>
<dbReference type="InterPro" id="IPR015590">
    <property type="entry name" value="Aldehyde_DH_dom"/>
</dbReference>
<dbReference type="InterPro" id="IPR016162">
    <property type="entry name" value="Ald_DH_N"/>
</dbReference>
<dbReference type="InterPro" id="IPR016163">
    <property type="entry name" value="Ald_DH_C"/>
</dbReference>
<dbReference type="CDD" id="cd07129">
    <property type="entry name" value="ALDH_KGSADH"/>
    <property type="match status" value="1"/>
</dbReference>
<evidence type="ECO:0000313" key="3">
    <source>
        <dbReference type="EMBL" id="WOH38160.1"/>
    </source>
</evidence>
<evidence type="ECO:0000313" key="4">
    <source>
        <dbReference type="Proteomes" id="UP001301442"/>
    </source>
</evidence>
<reference evidence="3 4" key="1">
    <citation type="submission" date="2023-09" db="EMBL/GenBank/DDBJ databases">
        <authorList>
            <person name="Qi X."/>
        </authorList>
    </citation>
    <scope>NUCLEOTIDE SEQUENCE [LARGE SCALE GENOMIC DNA]</scope>
    <source>
        <strain evidence="3 4">S1-1</strain>
    </source>
</reference>
<organism evidence="3 4">
    <name type="scientific">Thalassotalea fonticola</name>
    <dbReference type="NCBI Taxonomy" id="3065649"/>
    <lineage>
        <taxon>Bacteria</taxon>
        <taxon>Pseudomonadati</taxon>
        <taxon>Pseudomonadota</taxon>
        <taxon>Gammaproteobacteria</taxon>
        <taxon>Alteromonadales</taxon>
        <taxon>Colwelliaceae</taxon>
        <taxon>Thalassotalea</taxon>
    </lineage>
</organism>
<gene>
    <name evidence="3" type="ORF">RI844_02690</name>
</gene>
<keyword evidence="4" id="KW-1185">Reference proteome</keyword>
<dbReference type="InterPro" id="IPR044151">
    <property type="entry name" value="ALDH_KGSADH"/>
</dbReference>
<dbReference type="InterPro" id="IPR016161">
    <property type="entry name" value="Ald_DH/histidinol_DH"/>
</dbReference>
<protein>
    <submittedName>
        <fullName evidence="3">Aldehyde dehydrogenase (NADP(+))</fullName>
    </submittedName>
</protein>
<proteinExistence type="predicted"/>
<evidence type="ECO:0000256" key="1">
    <source>
        <dbReference type="ARBA" id="ARBA00023002"/>
    </source>
</evidence>
<name>A0ABZ0GQT7_9GAMM</name>
<dbReference type="Proteomes" id="UP001301442">
    <property type="component" value="Chromosome"/>
</dbReference>
<feature type="domain" description="Aldehyde dehydrogenase" evidence="2">
    <location>
        <begin position="13"/>
        <end position="453"/>
    </location>
</feature>
<keyword evidence="1" id="KW-0560">Oxidoreductase</keyword>
<accession>A0ABZ0GQT7</accession>
<dbReference type="Gene3D" id="3.40.605.10">
    <property type="entry name" value="Aldehyde Dehydrogenase, Chain A, domain 1"/>
    <property type="match status" value="1"/>
</dbReference>
<dbReference type="Pfam" id="PF00171">
    <property type="entry name" value="Aldedh"/>
    <property type="match status" value="1"/>
</dbReference>
<dbReference type="RefSeq" id="WP_348396933.1">
    <property type="nucleotide sequence ID" value="NZ_CP136600.1"/>
</dbReference>
<evidence type="ECO:0000259" key="2">
    <source>
        <dbReference type="Pfam" id="PF00171"/>
    </source>
</evidence>
<dbReference type="Gene3D" id="3.40.309.10">
    <property type="entry name" value="Aldehyde Dehydrogenase, Chain A, domain 2"/>
    <property type="match status" value="1"/>
</dbReference>
<dbReference type="InterPro" id="IPR050740">
    <property type="entry name" value="Aldehyde_DH_Superfamily"/>
</dbReference>
<dbReference type="EMBL" id="CP136600">
    <property type="protein sequence ID" value="WOH38160.1"/>
    <property type="molecule type" value="Genomic_DNA"/>
</dbReference>
<dbReference type="SUPFAM" id="SSF53720">
    <property type="entry name" value="ALDH-like"/>
    <property type="match status" value="1"/>
</dbReference>
<dbReference type="PANTHER" id="PTHR43353:SF3">
    <property type="entry name" value="ALDEHYDE DEHYDROGENASE-RELATED"/>
    <property type="match status" value="1"/>
</dbReference>
<sequence length="522" mass="55021">MNLTKKSFIKGQWQTTQGQAFSSHNPVSNEPITQFLSATEVDASGAVAGAKASFAAYKSLSGQQRALFLEQIALEIENLGDDLLNTANDETGLGLVRLTGERGRTCNQIRAFANMLKDGFWVRASIDTSDAQRTPPKPDLRRMLRPIGPVLVFPASNFPLAFGVLGGDTASALAAGNPVIIKAHPAHPATSELCMLAAERALKKCGIDSKTISMLQGSTLTLAQSLVVNEAIQAIGFTGSLTAGRSIMDLAATRAIPIPVYAEMGSTNPVFITPDALQARGNEIANGLAGSIAMGTGQFCTSPGVIVTLESDAFKSDLIAAINEANQGYLLHPSIASGLQSSINSLVNNAAVEVLAGGVLDNNSLKTPNSLLATSAQAFLNDDDLHSEAFGPVSLLVTCQNIEELLMVANAIHGNLTATIQCQDNDDLAKPLADILESHVGRLIVNGFPTGVEVCASQQHSGPYPACSSPATTSVGSDAISRFARFIAYQDLPQALLPLELQDDNSLQILRQVNNQYHRDAC</sequence>